<keyword evidence="2" id="KW-1185">Reference proteome</keyword>
<dbReference type="EMBL" id="VJMJ01000101">
    <property type="protein sequence ID" value="KAF0735100.1"/>
    <property type="molecule type" value="Genomic_DNA"/>
</dbReference>
<protein>
    <submittedName>
        <fullName evidence="1">Uncharacterized protein</fullName>
    </submittedName>
</protein>
<comment type="caution">
    <text evidence="1">The sequence shown here is derived from an EMBL/GenBank/DDBJ whole genome shotgun (WGS) entry which is preliminary data.</text>
</comment>
<organism evidence="1 2">
    <name type="scientific">Aphanomyces euteiches</name>
    <dbReference type="NCBI Taxonomy" id="100861"/>
    <lineage>
        <taxon>Eukaryota</taxon>
        <taxon>Sar</taxon>
        <taxon>Stramenopiles</taxon>
        <taxon>Oomycota</taxon>
        <taxon>Saprolegniomycetes</taxon>
        <taxon>Saprolegniales</taxon>
        <taxon>Verrucalvaceae</taxon>
        <taxon>Aphanomyces</taxon>
    </lineage>
</organism>
<dbReference type="AlphaFoldDB" id="A0A6G0X590"/>
<reference evidence="1 2" key="1">
    <citation type="submission" date="2019-07" db="EMBL/GenBank/DDBJ databases">
        <title>Genomics analysis of Aphanomyces spp. identifies a new class of oomycete effector associated with host adaptation.</title>
        <authorList>
            <person name="Gaulin E."/>
        </authorList>
    </citation>
    <scope>NUCLEOTIDE SEQUENCE [LARGE SCALE GENOMIC DNA]</scope>
    <source>
        <strain evidence="1 2">ATCC 201684</strain>
    </source>
</reference>
<gene>
    <name evidence="1" type="ORF">Ae201684_008313</name>
</gene>
<accession>A0A6G0X590</accession>
<dbReference type="Proteomes" id="UP000481153">
    <property type="component" value="Unassembled WGS sequence"/>
</dbReference>
<name>A0A6G0X590_9STRA</name>
<evidence type="ECO:0000313" key="1">
    <source>
        <dbReference type="EMBL" id="KAF0735100.1"/>
    </source>
</evidence>
<proteinExistence type="predicted"/>
<evidence type="ECO:0000313" key="2">
    <source>
        <dbReference type="Proteomes" id="UP000481153"/>
    </source>
</evidence>
<sequence>MTSWDRPVACHFAASSFVFSNTNEVRTTFASWRSYSSDATPSSPSLALTWPLPMNFTNTPRGEGLVGGILSQTP</sequence>